<dbReference type="GO" id="GO:0003735">
    <property type="term" value="F:structural constituent of ribosome"/>
    <property type="evidence" value="ECO:0007669"/>
    <property type="project" value="InterPro"/>
</dbReference>
<protein>
    <submittedName>
        <fullName evidence="6">60S ribosomal protein L4</fullName>
    </submittedName>
</protein>
<gene>
    <name evidence="6" type="ORF">SEMRO_621_G176640.1</name>
</gene>
<evidence type="ECO:0000256" key="1">
    <source>
        <dbReference type="ARBA" id="ARBA00010528"/>
    </source>
</evidence>
<dbReference type="GO" id="GO:0005840">
    <property type="term" value="C:ribosome"/>
    <property type="evidence" value="ECO:0007669"/>
    <property type="project" value="UniProtKB-KW"/>
</dbReference>
<keyword evidence="2 6" id="KW-0689">Ribosomal protein</keyword>
<reference evidence="6" key="1">
    <citation type="submission" date="2020-06" db="EMBL/GenBank/DDBJ databases">
        <authorList>
            <consortium name="Plant Systems Biology data submission"/>
        </authorList>
    </citation>
    <scope>NUCLEOTIDE SEQUENCE</scope>
    <source>
        <strain evidence="6">D6</strain>
    </source>
</reference>
<feature type="region of interest" description="Disordered" evidence="4">
    <location>
        <begin position="326"/>
        <end position="367"/>
    </location>
</feature>
<dbReference type="Pfam" id="PF14374">
    <property type="entry name" value="Ribos_L4_asso_C"/>
    <property type="match status" value="1"/>
</dbReference>
<dbReference type="SUPFAM" id="SSF52166">
    <property type="entry name" value="Ribosomal protein L4"/>
    <property type="match status" value="1"/>
</dbReference>
<keyword evidence="7" id="KW-1185">Reference proteome</keyword>
<dbReference type="PANTHER" id="PTHR19431">
    <property type="entry name" value="60S RIBOSOMAL PROTEIN L4"/>
    <property type="match status" value="1"/>
</dbReference>
<evidence type="ECO:0000256" key="3">
    <source>
        <dbReference type="ARBA" id="ARBA00023274"/>
    </source>
</evidence>
<dbReference type="GO" id="GO:0006412">
    <property type="term" value="P:translation"/>
    <property type="evidence" value="ECO:0007669"/>
    <property type="project" value="InterPro"/>
</dbReference>
<evidence type="ECO:0000313" key="7">
    <source>
        <dbReference type="Proteomes" id="UP001153069"/>
    </source>
</evidence>
<sequence length="382" mass="42024">MAARPLVSVFSLTGEKSGETNLPNVMTAPLRSDIVQFVHYNMNKNKRQAYAVSIYAGKQVSASSWGTGRAVARIPRVGGGGTSRSGQGAFGNMCRGGRMFAPTKTWRKWHRRINTTQKRYAVASALAASAVPALVMARGHKIDEVPEVPLVMDSGIEKTSKTSAAKDILAAVGAMDDVEHAGESKQIRAGKGKMRNRRYVQRRGPLVIYKENDGIEKAFRNLPGLELCSVDRLNLLQLAPGGHMGRFCVWSQAALDALDTIYGDEGKRIPNCSMTNADLARIINSDEVQSVVNAPKDGQKTYAPKANPLRNIEALEKLDPYAAEKRRAQQEAETQREKNKAAVLAKRKDLRKSRKAHKKQKKDFYEKISKQGDVCENGFNLA</sequence>
<organism evidence="6 7">
    <name type="scientific">Seminavis robusta</name>
    <dbReference type="NCBI Taxonomy" id="568900"/>
    <lineage>
        <taxon>Eukaryota</taxon>
        <taxon>Sar</taxon>
        <taxon>Stramenopiles</taxon>
        <taxon>Ochrophyta</taxon>
        <taxon>Bacillariophyta</taxon>
        <taxon>Bacillariophyceae</taxon>
        <taxon>Bacillariophycidae</taxon>
        <taxon>Naviculales</taxon>
        <taxon>Naviculaceae</taxon>
        <taxon>Seminavis</taxon>
    </lineage>
</organism>
<accession>A0A9N8E737</accession>
<dbReference type="InterPro" id="IPR023574">
    <property type="entry name" value="Ribosomal_uL4_dom_sf"/>
</dbReference>
<dbReference type="InterPro" id="IPR002136">
    <property type="entry name" value="Ribosomal_uL4"/>
</dbReference>
<comment type="caution">
    <text evidence="6">The sequence shown here is derived from an EMBL/GenBank/DDBJ whole genome shotgun (WGS) entry which is preliminary data.</text>
</comment>
<feature type="domain" description="Large ribosomal subunit protein uL4 C-terminal" evidence="5">
    <location>
        <begin position="266"/>
        <end position="338"/>
    </location>
</feature>
<dbReference type="PROSITE" id="PS00939">
    <property type="entry name" value="RIBOSOMAL_L1E"/>
    <property type="match status" value="1"/>
</dbReference>
<dbReference type="AlphaFoldDB" id="A0A9N8E737"/>
<proteinExistence type="inferred from homology"/>
<feature type="compositionally biased region" description="Basic residues" evidence="4">
    <location>
        <begin position="348"/>
        <end position="361"/>
    </location>
</feature>
<dbReference type="InterPro" id="IPR025755">
    <property type="entry name" value="Ribos_uL4_C_dom"/>
</dbReference>
<dbReference type="Proteomes" id="UP001153069">
    <property type="component" value="Unassembled WGS sequence"/>
</dbReference>
<evidence type="ECO:0000313" key="6">
    <source>
        <dbReference type="EMBL" id="CAB9513899.1"/>
    </source>
</evidence>
<dbReference type="InterPro" id="IPR045240">
    <property type="entry name" value="Ribosomal_uL4_euk/arch"/>
</dbReference>
<evidence type="ECO:0000256" key="2">
    <source>
        <dbReference type="ARBA" id="ARBA00022980"/>
    </source>
</evidence>
<evidence type="ECO:0000259" key="5">
    <source>
        <dbReference type="Pfam" id="PF14374"/>
    </source>
</evidence>
<dbReference type="Gene3D" id="3.40.1370.10">
    <property type="match status" value="1"/>
</dbReference>
<dbReference type="FunFam" id="3.40.1370.10:FF:000002">
    <property type="entry name" value="60S ribosomal protein L4"/>
    <property type="match status" value="1"/>
</dbReference>
<feature type="compositionally biased region" description="Basic and acidic residues" evidence="4">
    <location>
        <begin position="326"/>
        <end position="340"/>
    </location>
</feature>
<keyword evidence="3" id="KW-0687">Ribonucleoprotein</keyword>
<comment type="similarity">
    <text evidence="1">Belongs to the universal ribosomal protein uL4 family.</text>
</comment>
<dbReference type="OrthoDB" id="10259785at2759"/>
<dbReference type="EMBL" id="CAICTM010000620">
    <property type="protein sequence ID" value="CAB9513899.1"/>
    <property type="molecule type" value="Genomic_DNA"/>
</dbReference>
<evidence type="ECO:0000256" key="4">
    <source>
        <dbReference type="SAM" id="MobiDB-lite"/>
    </source>
</evidence>
<dbReference type="GO" id="GO:1990904">
    <property type="term" value="C:ribonucleoprotein complex"/>
    <property type="evidence" value="ECO:0007669"/>
    <property type="project" value="UniProtKB-KW"/>
</dbReference>
<dbReference type="Pfam" id="PF00573">
    <property type="entry name" value="Ribosomal_L4"/>
    <property type="match status" value="1"/>
</dbReference>
<name>A0A9N8E737_9STRA</name>
<dbReference type="InterPro" id="IPR013000">
    <property type="entry name" value="Ribosomal_uL4_euk/arc_CS"/>
</dbReference>